<sequence length="414" mass="43901">MALLFFVNYLDRVNVGIAAVRMNADLGFSATVFGLGAGLLFVGYTLFELPSNLVLRRVGPRRWIAVITLGWGICAASTAFIQDETGFYLLRFLLGMCEAGFLPGMILYLTEWFPRRQRGRYTALFMLAVPVTVAIGTPISTVLMDVNAFGLAGWRFMLLAEGLPAILLSGLVLKLLPDRPEQARWLPAEETAALRAALTAEQAEISTHGSGSLRAAFRDGRVYVIALIGFGISGGLYALTFFLPQIVAGFRTGPGGPSTYAIGLITAIPSALAAASMWFYARRSDRAGERIRHIALPLIPAGLALAAALYLDSPVLVMAAITVTTVGAFITLPVWWQLPAGILTGPAATGGIALIASLANTSGFLAPYLTGWLRDLTGDYRSGMLVIAAFMLIAAAATLSLGRTAAFCGTSGTP</sequence>
<keyword evidence="4 6" id="KW-1133">Transmembrane helix</keyword>
<dbReference type="PROSITE" id="PS50850">
    <property type="entry name" value="MFS"/>
    <property type="match status" value="1"/>
</dbReference>
<feature type="transmembrane region" description="Helical" evidence="6">
    <location>
        <begin position="382"/>
        <end position="401"/>
    </location>
</feature>
<feature type="transmembrane region" description="Helical" evidence="6">
    <location>
        <begin position="121"/>
        <end position="144"/>
    </location>
</feature>
<feature type="transmembrane region" description="Helical" evidence="6">
    <location>
        <begin position="63"/>
        <end position="82"/>
    </location>
</feature>
<proteinExistence type="predicted"/>
<dbReference type="SUPFAM" id="SSF103473">
    <property type="entry name" value="MFS general substrate transporter"/>
    <property type="match status" value="1"/>
</dbReference>
<dbReference type="Proteomes" id="UP000533598">
    <property type="component" value="Unassembled WGS sequence"/>
</dbReference>
<dbReference type="PANTHER" id="PTHR43791:SF36">
    <property type="entry name" value="TRANSPORTER, PUTATIVE (AFU_ORTHOLOGUE AFUA_6G08340)-RELATED"/>
    <property type="match status" value="1"/>
</dbReference>
<evidence type="ECO:0000256" key="2">
    <source>
        <dbReference type="ARBA" id="ARBA00022448"/>
    </source>
</evidence>
<feature type="transmembrane region" description="Helical" evidence="6">
    <location>
        <begin position="156"/>
        <end position="176"/>
    </location>
</feature>
<evidence type="ECO:0000256" key="3">
    <source>
        <dbReference type="ARBA" id="ARBA00022692"/>
    </source>
</evidence>
<dbReference type="GO" id="GO:0022857">
    <property type="term" value="F:transmembrane transporter activity"/>
    <property type="evidence" value="ECO:0007669"/>
    <property type="project" value="InterPro"/>
</dbReference>
<dbReference type="FunFam" id="1.20.1250.20:FF:000018">
    <property type="entry name" value="MFS transporter permease"/>
    <property type="match status" value="1"/>
</dbReference>
<evidence type="ECO:0000313" key="8">
    <source>
        <dbReference type="EMBL" id="MBB4679673.1"/>
    </source>
</evidence>
<dbReference type="Pfam" id="PF07690">
    <property type="entry name" value="MFS_1"/>
    <property type="match status" value="1"/>
</dbReference>
<protein>
    <submittedName>
        <fullName evidence="8">MFS family permease</fullName>
    </submittedName>
</protein>
<feature type="transmembrane region" description="Helical" evidence="6">
    <location>
        <begin position="259"/>
        <end position="281"/>
    </location>
</feature>
<evidence type="ECO:0000256" key="1">
    <source>
        <dbReference type="ARBA" id="ARBA00004651"/>
    </source>
</evidence>
<evidence type="ECO:0000259" key="7">
    <source>
        <dbReference type="PROSITE" id="PS50850"/>
    </source>
</evidence>
<keyword evidence="9" id="KW-1185">Reference proteome</keyword>
<gene>
    <name evidence="8" type="ORF">HNR67_005791</name>
</gene>
<dbReference type="GO" id="GO:0005886">
    <property type="term" value="C:plasma membrane"/>
    <property type="evidence" value="ECO:0007669"/>
    <property type="project" value="UniProtKB-SubCell"/>
</dbReference>
<dbReference type="PANTHER" id="PTHR43791">
    <property type="entry name" value="PERMEASE-RELATED"/>
    <property type="match status" value="1"/>
</dbReference>
<dbReference type="InterPro" id="IPR011701">
    <property type="entry name" value="MFS"/>
</dbReference>
<dbReference type="CDD" id="cd17319">
    <property type="entry name" value="MFS_ExuT_GudP_like"/>
    <property type="match status" value="1"/>
</dbReference>
<comment type="caution">
    <text evidence="8">The sequence shown here is derived from an EMBL/GenBank/DDBJ whole genome shotgun (WGS) entry which is preliminary data.</text>
</comment>
<keyword evidence="2" id="KW-0813">Transport</keyword>
<dbReference type="Gene3D" id="1.20.1250.20">
    <property type="entry name" value="MFS general substrate transporter like domains"/>
    <property type="match status" value="2"/>
</dbReference>
<feature type="transmembrane region" description="Helical" evidence="6">
    <location>
        <begin position="26"/>
        <end position="47"/>
    </location>
</feature>
<keyword evidence="3 6" id="KW-0812">Transmembrane</keyword>
<dbReference type="EMBL" id="JACHMH010000001">
    <property type="protein sequence ID" value="MBB4679673.1"/>
    <property type="molecule type" value="Genomic_DNA"/>
</dbReference>
<name>A0A7W7FWJ5_9PSEU</name>
<dbReference type="InterPro" id="IPR020846">
    <property type="entry name" value="MFS_dom"/>
</dbReference>
<feature type="transmembrane region" description="Helical" evidence="6">
    <location>
        <begin position="222"/>
        <end position="247"/>
    </location>
</feature>
<keyword evidence="5 6" id="KW-0472">Membrane</keyword>
<evidence type="ECO:0000256" key="5">
    <source>
        <dbReference type="ARBA" id="ARBA00023136"/>
    </source>
</evidence>
<feature type="transmembrane region" description="Helical" evidence="6">
    <location>
        <begin position="88"/>
        <end position="109"/>
    </location>
</feature>
<feature type="transmembrane region" description="Helical" evidence="6">
    <location>
        <begin position="293"/>
        <end position="311"/>
    </location>
</feature>
<evidence type="ECO:0000313" key="9">
    <source>
        <dbReference type="Proteomes" id="UP000533598"/>
    </source>
</evidence>
<dbReference type="InterPro" id="IPR036259">
    <property type="entry name" value="MFS_trans_sf"/>
</dbReference>
<feature type="transmembrane region" description="Helical" evidence="6">
    <location>
        <begin position="317"/>
        <end position="336"/>
    </location>
</feature>
<accession>A0A7W7FWJ5</accession>
<feature type="domain" description="Major facilitator superfamily (MFS) profile" evidence="7">
    <location>
        <begin position="1"/>
        <end position="406"/>
    </location>
</feature>
<comment type="subcellular location">
    <subcellularLocation>
        <location evidence="1">Cell membrane</location>
        <topology evidence="1">Multi-pass membrane protein</topology>
    </subcellularLocation>
</comment>
<evidence type="ECO:0000256" key="4">
    <source>
        <dbReference type="ARBA" id="ARBA00022989"/>
    </source>
</evidence>
<dbReference type="RefSeq" id="WP_185005393.1">
    <property type="nucleotide sequence ID" value="NZ_BAAAUI010000001.1"/>
</dbReference>
<organism evidence="8 9">
    <name type="scientific">Crossiella cryophila</name>
    <dbReference type="NCBI Taxonomy" id="43355"/>
    <lineage>
        <taxon>Bacteria</taxon>
        <taxon>Bacillati</taxon>
        <taxon>Actinomycetota</taxon>
        <taxon>Actinomycetes</taxon>
        <taxon>Pseudonocardiales</taxon>
        <taxon>Pseudonocardiaceae</taxon>
        <taxon>Crossiella</taxon>
    </lineage>
</organism>
<reference evidence="8 9" key="1">
    <citation type="submission" date="2020-08" db="EMBL/GenBank/DDBJ databases">
        <title>Sequencing the genomes of 1000 actinobacteria strains.</title>
        <authorList>
            <person name="Klenk H.-P."/>
        </authorList>
    </citation>
    <scope>NUCLEOTIDE SEQUENCE [LARGE SCALE GENOMIC DNA]</scope>
    <source>
        <strain evidence="8 9">DSM 44230</strain>
    </source>
</reference>
<evidence type="ECO:0000256" key="6">
    <source>
        <dbReference type="SAM" id="Phobius"/>
    </source>
</evidence>
<dbReference type="AlphaFoldDB" id="A0A7W7FWJ5"/>
<feature type="transmembrane region" description="Helical" evidence="6">
    <location>
        <begin position="348"/>
        <end position="370"/>
    </location>
</feature>